<organism evidence="2">
    <name type="scientific">Siphoviridae sp. ct1Tj2</name>
    <dbReference type="NCBI Taxonomy" id="2826271"/>
    <lineage>
        <taxon>Viruses</taxon>
        <taxon>Duplodnaviria</taxon>
        <taxon>Heunggongvirae</taxon>
        <taxon>Uroviricota</taxon>
        <taxon>Caudoviricetes</taxon>
    </lineage>
</organism>
<evidence type="ECO:0000313" key="2">
    <source>
        <dbReference type="EMBL" id="DAD97361.1"/>
    </source>
</evidence>
<dbReference type="Pfam" id="PF19789">
    <property type="entry name" value="DUF6273"/>
    <property type="match status" value="1"/>
</dbReference>
<feature type="domain" description="DUF6273" evidence="1">
    <location>
        <begin position="41"/>
        <end position="176"/>
    </location>
</feature>
<proteinExistence type="predicted"/>
<sequence>MQIKDLAIGDGYVYLMEGSSKVKFYMLAHNYESGLNGKGRTLFCRESPVTKGARATDNRSDNANWPLCLECLYYKATYSTNFTTTVKSWIGSTKIYYDELNNPYNNSTINGINQRSANFSFFAISSAELGTSRFGSYSNSDGTTLSTAARTRLAAIYRSYSTAFWTRSPGRNYTDHRTDSDGDSTYYFGNGLYIQSVSGTSFSLAESCTGSFGYLPCFTLPETLYIDKDGFPTVNQPPKITSDVGESGVALGEKNEPFTLPYTVTDGDGDPMTITEKVNGVALAVRENVASGTELTVQRLSEKALFQQILNGENTLTLEADDGKTTTEWTATFTKNVTRAVLSLAQPLTADDTITVAALTLEGSFPADMSLTVELTNNALDDAPVWETCTDIQSGKAKAFAHHSFTNKTAAKGAAFNYKVTITRGGSGVGGNITMIGGVIG</sequence>
<dbReference type="EMBL" id="BK015238">
    <property type="protein sequence ID" value="DAD97361.1"/>
    <property type="molecule type" value="Genomic_DNA"/>
</dbReference>
<evidence type="ECO:0000259" key="1">
    <source>
        <dbReference type="Pfam" id="PF19789"/>
    </source>
</evidence>
<reference evidence="2" key="1">
    <citation type="journal article" date="2021" name="Proc. Natl. Acad. Sci. U.S.A.">
        <title>A Catalog of Tens of Thousands of Viruses from Human Metagenomes Reveals Hidden Associations with Chronic Diseases.</title>
        <authorList>
            <person name="Tisza M.J."/>
            <person name="Buck C.B."/>
        </authorList>
    </citation>
    <scope>NUCLEOTIDE SEQUENCE</scope>
    <source>
        <strain evidence="2">Ct1Tj2</strain>
    </source>
</reference>
<protein>
    <recommendedName>
        <fullName evidence="1">DUF6273 domain-containing protein</fullName>
    </recommendedName>
</protein>
<accession>A0A8S5NRP0</accession>
<name>A0A8S5NRP0_9CAUD</name>
<dbReference type="InterPro" id="IPR046240">
    <property type="entry name" value="DUF6273"/>
</dbReference>